<evidence type="ECO:0000313" key="2">
    <source>
        <dbReference type="EMBL" id="CAI4014544.1"/>
    </source>
</evidence>
<proteinExistence type="predicted"/>
<reference evidence="2" key="1">
    <citation type="submission" date="2022-10" db="EMBL/GenBank/DDBJ databases">
        <authorList>
            <person name="Chen Y."/>
            <person name="Dougan E. K."/>
            <person name="Chan C."/>
            <person name="Rhodes N."/>
            <person name="Thang M."/>
        </authorList>
    </citation>
    <scope>NUCLEOTIDE SEQUENCE</scope>
</reference>
<dbReference type="Proteomes" id="UP001152797">
    <property type="component" value="Unassembled WGS sequence"/>
</dbReference>
<dbReference type="EMBL" id="CAMXCT010006412">
    <property type="protein sequence ID" value="CAI4014544.1"/>
    <property type="molecule type" value="Genomic_DNA"/>
</dbReference>
<keyword evidence="4" id="KW-1185">Reference proteome</keyword>
<protein>
    <submittedName>
        <fullName evidence="2">Uncharacterized protein</fullName>
    </submittedName>
</protein>
<name>A0A9P1DQE0_9DINO</name>
<dbReference type="OrthoDB" id="406986at2759"/>
<sequence length="339" mass="38233">MSTKRQLEAKLVWSSDRAAEPWARSLCLRGSDSAEPKKIQEQFGILGSWIPQPEKWVYREQGVKVEISHDGEWLTGTTLELIEDMPSRLKVLVKMEDDTEKVISLGRAKPRSKDFACEPAGLKVVIRVGIAKLWEMKTDANMRILHKLIGKAGFVPFFPPIFGRAHDFCVSLMDKKDEDSDCSLPRFRTGETDEPHDDSMSVGDLSDMESEWDPCETPGQLPEEFQDEEVNSAACVLTGTNSAHFQMISHGFAESMGWFKQELQGKQVIRLLSADLWTQYQLDCAYNKAIEEGGKQSIEAALRCKTGELKFCRVTMEKVVTSFNGNTMDVLLMTSHELD</sequence>
<dbReference type="EMBL" id="CAMXCT020006412">
    <property type="protein sequence ID" value="CAL1167919.1"/>
    <property type="molecule type" value="Genomic_DNA"/>
</dbReference>
<dbReference type="SUPFAM" id="SSF55785">
    <property type="entry name" value="PYP-like sensor domain (PAS domain)"/>
    <property type="match status" value="1"/>
</dbReference>
<feature type="region of interest" description="Disordered" evidence="1">
    <location>
        <begin position="186"/>
        <end position="217"/>
    </location>
</feature>
<accession>A0A9P1DQE0</accession>
<feature type="compositionally biased region" description="Basic and acidic residues" evidence="1">
    <location>
        <begin position="188"/>
        <end position="199"/>
    </location>
</feature>
<organism evidence="2">
    <name type="scientific">Cladocopium goreaui</name>
    <dbReference type="NCBI Taxonomy" id="2562237"/>
    <lineage>
        <taxon>Eukaryota</taxon>
        <taxon>Sar</taxon>
        <taxon>Alveolata</taxon>
        <taxon>Dinophyceae</taxon>
        <taxon>Suessiales</taxon>
        <taxon>Symbiodiniaceae</taxon>
        <taxon>Cladocopium</taxon>
    </lineage>
</organism>
<gene>
    <name evidence="2" type="ORF">C1SCF055_LOCUS39444</name>
</gene>
<evidence type="ECO:0000313" key="3">
    <source>
        <dbReference type="EMBL" id="CAL4801856.1"/>
    </source>
</evidence>
<evidence type="ECO:0000313" key="4">
    <source>
        <dbReference type="Proteomes" id="UP001152797"/>
    </source>
</evidence>
<comment type="caution">
    <text evidence="2">The sequence shown here is derived from an EMBL/GenBank/DDBJ whole genome shotgun (WGS) entry which is preliminary data.</text>
</comment>
<dbReference type="EMBL" id="CAMXCT030006412">
    <property type="protein sequence ID" value="CAL4801856.1"/>
    <property type="molecule type" value="Genomic_DNA"/>
</dbReference>
<evidence type="ECO:0000256" key="1">
    <source>
        <dbReference type="SAM" id="MobiDB-lite"/>
    </source>
</evidence>
<reference evidence="3 4" key="2">
    <citation type="submission" date="2024-05" db="EMBL/GenBank/DDBJ databases">
        <authorList>
            <person name="Chen Y."/>
            <person name="Shah S."/>
            <person name="Dougan E. K."/>
            <person name="Thang M."/>
            <person name="Chan C."/>
        </authorList>
    </citation>
    <scope>NUCLEOTIDE SEQUENCE [LARGE SCALE GENOMIC DNA]</scope>
</reference>
<dbReference type="AlphaFoldDB" id="A0A9P1DQE0"/>
<dbReference type="InterPro" id="IPR035965">
    <property type="entry name" value="PAS-like_dom_sf"/>
</dbReference>